<reference evidence="2" key="1">
    <citation type="journal article" date="2021" name="Mol. Plant Microbe Interact.">
        <title>Complete Genome Sequence of the Plant-Pathogenic Fungus Colletotrichum lupini.</title>
        <authorList>
            <person name="Baroncelli R."/>
            <person name="Pensec F."/>
            <person name="Da Lio D."/>
            <person name="Boufleur T."/>
            <person name="Vicente I."/>
            <person name="Sarrocco S."/>
            <person name="Picot A."/>
            <person name="Baraldi E."/>
            <person name="Sukno S."/>
            <person name="Thon M."/>
            <person name="Le Floch G."/>
        </authorList>
    </citation>
    <scope>NUCLEOTIDE SEQUENCE</scope>
    <source>
        <strain evidence="2">IMI 504893</strain>
    </source>
</reference>
<dbReference type="EMBL" id="CP019476">
    <property type="protein sequence ID" value="UQC82439.1"/>
    <property type="molecule type" value="Genomic_DNA"/>
</dbReference>
<proteinExistence type="predicted"/>
<protein>
    <submittedName>
        <fullName evidence="2">Uncharacterized protein</fullName>
    </submittedName>
</protein>
<dbReference type="Proteomes" id="UP000830671">
    <property type="component" value="Chromosome 4"/>
</dbReference>
<sequence length="710" mass="78921">MKNRGTNSIVEPEFGYRLPPFFHVPYPLAHQALPKAVDAWFSGTADPPCSMFPRRPLRACTKLIGLDERVRLATRQRRRHHGSPVQSLQVLANSVFSHTKALDSRSRGRVAPHRDVPSLPRGYARDLSGRHQGLLGDRKRGSQKMAADGSPLPKSRLRIQGSTCPDWRPPTREKSGMDWTASPFSCFDDLDFGPSQCIRSSRQSANEPRYRAALSVYDTDPGTLRLGEAKATTCLITVQEELLHAVIISQMSKLRVAIYALDGNMWLHLCDPPYSRAYHPRPFQVNYTGRFYYAKKGAACTEHPMGRRSWTGVVRRTILGVTCLSSHLVPAIQSSLSTTARKTPHQSLPYSLYHFDAGPQMHHRTTLPPPPPLAVLGSSLDKFSQGHPSLEKSAAQPATHHGAPCCKVPVPPCPTHIYLPKSTTICLSQEHGMLELQMATHTLTDHLYSSGLFEPCRNKPRGMSPAYHSLKAMPLLLQRPAPWTDLVQLLILPVRPPVHPSPVLLGLPPFSAAAPRHILSVGPYLALSDLTIPFCYSSSSRTITSSRILWAWKELVVSTSYLLSLLIQQRLVLILLHNFHQHIQLAWCKYHPFRNQTNIETSRPIDSYPILNLHSNTFLLKHPTTSKLPSKTKRDDIVTSAILGPIPMPLSDIAARAVSQTMSFFEGIQSRHTGTFTVVAVAGCFESGLLRNRCAVEDAGSCSQRQPHDT</sequence>
<organism evidence="2 3">
    <name type="scientific">Colletotrichum lupini</name>
    <dbReference type="NCBI Taxonomy" id="145971"/>
    <lineage>
        <taxon>Eukaryota</taxon>
        <taxon>Fungi</taxon>
        <taxon>Dikarya</taxon>
        <taxon>Ascomycota</taxon>
        <taxon>Pezizomycotina</taxon>
        <taxon>Sordariomycetes</taxon>
        <taxon>Hypocreomycetidae</taxon>
        <taxon>Glomerellales</taxon>
        <taxon>Glomerellaceae</taxon>
        <taxon>Colletotrichum</taxon>
        <taxon>Colletotrichum acutatum species complex</taxon>
    </lineage>
</organism>
<keyword evidence="3" id="KW-1185">Reference proteome</keyword>
<gene>
    <name evidence="2" type="ORF">CLUP02_07927</name>
</gene>
<evidence type="ECO:0000313" key="3">
    <source>
        <dbReference type="Proteomes" id="UP000830671"/>
    </source>
</evidence>
<dbReference type="KEGG" id="clup:CLUP02_07927"/>
<evidence type="ECO:0000256" key="1">
    <source>
        <dbReference type="SAM" id="MobiDB-lite"/>
    </source>
</evidence>
<evidence type="ECO:0000313" key="2">
    <source>
        <dbReference type="EMBL" id="UQC82439.1"/>
    </source>
</evidence>
<accession>A0A9Q8SRX1</accession>
<dbReference type="GeneID" id="73341929"/>
<dbReference type="AlphaFoldDB" id="A0A9Q8SRX1"/>
<dbReference type="RefSeq" id="XP_049144062.1">
    <property type="nucleotide sequence ID" value="XM_049286919.1"/>
</dbReference>
<name>A0A9Q8SRX1_9PEZI</name>
<feature type="region of interest" description="Disordered" evidence="1">
    <location>
        <begin position="102"/>
        <end position="175"/>
    </location>
</feature>
<feature type="compositionally biased region" description="Basic and acidic residues" evidence="1">
    <location>
        <begin position="102"/>
        <end position="116"/>
    </location>
</feature>